<organism evidence="10 11">
    <name type="scientific">Hungatella hathewayi</name>
    <dbReference type="NCBI Taxonomy" id="154046"/>
    <lineage>
        <taxon>Bacteria</taxon>
        <taxon>Bacillati</taxon>
        <taxon>Bacillota</taxon>
        <taxon>Clostridia</taxon>
        <taxon>Lachnospirales</taxon>
        <taxon>Lachnospiraceae</taxon>
        <taxon>Hungatella</taxon>
    </lineage>
</organism>
<comment type="subcellular location">
    <subcellularLocation>
        <location evidence="1">Cytoplasm</location>
    </subcellularLocation>
</comment>
<dbReference type="Proteomes" id="UP001055091">
    <property type="component" value="Unassembled WGS sequence"/>
</dbReference>
<dbReference type="PROSITE" id="PS50110">
    <property type="entry name" value="RESPONSE_REGULATORY"/>
    <property type="match status" value="1"/>
</dbReference>
<dbReference type="EMBL" id="BQNJ01000001">
    <property type="protein sequence ID" value="GKH01627.1"/>
    <property type="molecule type" value="Genomic_DNA"/>
</dbReference>
<dbReference type="GO" id="GO:0005737">
    <property type="term" value="C:cytoplasm"/>
    <property type="evidence" value="ECO:0007669"/>
    <property type="project" value="UniProtKB-SubCell"/>
</dbReference>
<dbReference type="PROSITE" id="PS00041">
    <property type="entry name" value="HTH_ARAC_FAMILY_1"/>
    <property type="match status" value="1"/>
</dbReference>
<comment type="caution">
    <text evidence="10">The sequence shown here is derived from an EMBL/GenBank/DDBJ whole genome shotgun (WGS) entry which is preliminary data.</text>
</comment>
<dbReference type="GO" id="GO:0003700">
    <property type="term" value="F:DNA-binding transcription factor activity"/>
    <property type="evidence" value="ECO:0007669"/>
    <property type="project" value="InterPro"/>
</dbReference>
<evidence type="ECO:0000256" key="3">
    <source>
        <dbReference type="ARBA" id="ARBA00022490"/>
    </source>
</evidence>
<sequence length="238" mass="27436">MRKILICDDEAIIRQGIRKILETCYRDMEIRECSDGMEGYKTMAVWNPDAVITDIRMPVLDGLAMIEKAQADGITAQYVVISAYRDFEYARTAIRCGVREYILKPVNRFELTDCVSRLLDMKEPEDVEEETGTAPEESGSIGRAVQYIENNFYRNISLEEVSQVVHMNTAYFSTLFKKQTGKKYIDYVTDLRMEKARKLILNTDLKIVNIAEMVGYSSTKHFARIYKEKYGVTPNGER</sequence>
<gene>
    <name evidence="10" type="ORF">CE91St55_36080</name>
</gene>
<keyword evidence="6" id="KW-0805">Transcription regulation</keyword>
<dbReference type="SMART" id="SM00342">
    <property type="entry name" value="HTH_ARAC"/>
    <property type="match status" value="1"/>
</dbReference>
<dbReference type="Pfam" id="PF00072">
    <property type="entry name" value="Response_reg"/>
    <property type="match status" value="1"/>
</dbReference>
<dbReference type="SUPFAM" id="SSF46689">
    <property type="entry name" value="Homeodomain-like"/>
    <property type="match status" value="2"/>
</dbReference>
<dbReference type="InterPro" id="IPR051552">
    <property type="entry name" value="HptR"/>
</dbReference>
<dbReference type="InterPro" id="IPR011006">
    <property type="entry name" value="CheY-like_superfamily"/>
</dbReference>
<evidence type="ECO:0000256" key="5">
    <source>
        <dbReference type="ARBA" id="ARBA00023012"/>
    </source>
</evidence>
<dbReference type="GO" id="GO:0000160">
    <property type="term" value="P:phosphorelay signal transduction system"/>
    <property type="evidence" value="ECO:0007669"/>
    <property type="project" value="UniProtKB-KW"/>
</dbReference>
<dbReference type="SMART" id="SM00448">
    <property type="entry name" value="REC"/>
    <property type="match status" value="1"/>
</dbReference>
<keyword evidence="5" id="KW-0902">Two-component regulatory system</keyword>
<evidence type="ECO:0000313" key="11">
    <source>
        <dbReference type="Proteomes" id="UP001055091"/>
    </source>
</evidence>
<dbReference type="Gene3D" id="1.10.10.60">
    <property type="entry name" value="Homeodomain-like"/>
    <property type="match status" value="2"/>
</dbReference>
<accession>A0A413WWB6</accession>
<evidence type="ECO:0000313" key="10">
    <source>
        <dbReference type="EMBL" id="GKH01627.1"/>
    </source>
</evidence>
<proteinExistence type="predicted"/>
<dbReference type="RefSeq" id="WP_006771275.1">
    <property type="nucleotide sequence ID" value="NZ_BQNJ01000001.1"/>
</dbReference>
<dbReference type="InterPro" id="IPR001789">
    <property type="entry name" value="Sig_transdc_resp-reg_receiver"/>
</dbReference>
<dbReference type="InterPro" id="IPR020449">
    <property type="entry name" value="Tscrpt_reg_AraC-type_HTH"/>
</dbReference>
<keyword evidence="8" id="KW-0804">Transcription</keyword>
<evidence type="ECO:0000256" key="8">
    <source>
        <dbReference type="ARBA" id="ARBA00023163"/>
    </source>
</evidence>
<evidence type="ECO:0000256" key="4">
    <source>
        <dbReference type="ARBA" id="ARBA00022553"/>
    </source>
</evidence>
<dbReference type="InterPro" id="IPR009057">
    <property type="entry name" value="Homeodomain-like_sf"/>
</dbReference>
<dbReference type="CDD" id="cd17536">
    <property type="entry name" value="REC_YesN-like"/>
    <property type="match status" value="1"/>
</dbReference>
<dbReference type="InterPro" id="IPR018060">
    <property type="entry name" value="HTH_AraC"/>
</dbReference>
<evidence type="ECO:0000256" key="7">
    <source>
        <dbReference type="ARBA" id="ARBA00023125"/>
    </source>
</evidence>
<dbReference type="PRINTS" id="PR00032">
    <property type="entry name" value="HTHARAC"/>
</dbReference>
<evidence type="ECO:0000256" key="6">
    <source>
        <dbReference type="ARBA" id="ARBA00023015"/>
    </source>
</evidence>
<dbReference type="Gene3D" id="3.40.50.2300">
    <property type="match status" value="1"/>
</dbReference>
<protein>
    <recommendedName>
        <fullName evidence="2">Stage 0 sporulation protein A homolog</fullName>
    </recommendedName>
</protein>
<dbReference type="InterPro" id="IPR018062">
    <property type="entry name" value="HTH_AraC-typ_CS"/>
</dbReference>
<dbReference type="SUPFAM" id="SSF52172">
    <property type="entry name" value="CheY-like"/>
    <property type="match status" value="1"/>
</dbReference>
<dbReference type="GeneID" id="93152449"/>
<reference evidence="10" key="1">
    <citation type="submission" date="2022-01" db="EMBL/GenBank/DDBJ databases">
        <title>Novel bile acid biosynthetic pathways are enriched in the microbiome of centenarians.</title>
        <authorList>
            <person name="Sato Y."/>
            <person name="Atarashi K."/>
            <person name="Plichta R.D."/>
            <person name="Arai Y."/>
            <person name="Sasajima S."/>
            <person name="Kearney M.S."/>
            <person name="Suda W."/>
            <person name="Takeshita K."/>
            <person name="Sasaki T."/>
            <person name="Okamoto S."/>
            <person name="Skelly N.A."/>
            <person name="Okamura Y."/>
            <person name="Vlamakis H."/>
            <person name="Li Y."/>
            <person name="Tanoue T."/>
            <person name="Takei H."/>
            <person name="Nittono H."/>
            <person name="Narushima S."/>
            <person name="Irie J."/>
            <person name="Itoh H."/>
            <person name="Moriya K."/>
            <person name="Sugiura Y."/>
            <person name="Suematsu M."/>
            <person name="Moritoki N."/>
            <person name="Shibata S."/>
            <person name="Littman R.D."/>
            <person name="Fischbach A.M."/>
            <person name="Uwamino Y."/>
            <person name="Inoue T."/>
            <person name="Honda A."/>
            <person name="Hattori M."/>
            <person name="Murai T."/>
            <person name="Xavier J.R."/>
            <person name="Hirose N."/>
            <person name="Honda K."/>
        </authorList>
    </citation>
    <scope>NUCLEOTIDE SEQUENCE</scope>
    <source>
        <strain evidence="10">CE91-St55</strain>
    </source>
</reference>
<dbReference type="Pfam" id="PF12833">
    <property type="entry name" value="HTH_18"/>
    <property type="match status" value="1"/>
</dbReference>
<keyword evidence="7 10" id="KW-0238">DNA-binding</keyword>
<keyword evidence="4" id="KW-0597">Phosphoprotein</keyword>
<dbReference type="PROSITE" id="PS01124">
    <property type="entry name" value="HTH_ARAC_FAMILY_2"/>
    <property type="match status" value="1"/>
</dbReference>
<evidence type="ECO:0000256" key="2">
    <source>
        <dbReference type="ARBA" id="ARBA00018672"/>
    </source>
</evidence>
<evidence type="ECO:0000256" key="9">
    <source>
        <dbReference type="ARBA" id="ARBA00024867"/>
    </source>
</evidence>
<dbReference type="GO" id="GO:0043565">
    <property type="term" value="F:sequence-specific DNA binding"/>
    <property type="evidence" value="ECO:0007669"/>
    <property type="project" value="InterPro"/>
</dbReference>
<dbReference type="PANTHER" id="PTHR42713">
    <property type="entry name" value="HISTIDINE KINASE-RELATED"/>
    <property type="match status" value="1"/>
</dbReference>
<name>A0A413WWB6_9FIRM</name>
<keyword evidence="3" id="KW-0963">Cytoplasm</keyword>
<comment type="function">
    <text evidence="9">May play the central regulatory role in sporulation. It may be an element of the effector pathway responsible for the activation of sporulation genes in response to nutritional stress. Spo0A may act in concert with spo0H (a sigma factor) to control the expression of some genes that are critical to the sporulation process.</text>
</comment>
<dbReference type="PANTHER" id="PTHR42713:SF3">
    <property type="entry name" value="TRANSCRIPTIONAL REGULATORY PROTEIN HPTR"/>
    <property type="match status" value="1"/>
</dbReference>
<evidence type="ECO:0000256" key="1">
    <source>
        <dbReference type="ARBA" id="ARBA00004496"/>
    </source>
</evidence>
<dbReference type="AlphaFoldDB" id="A0A413WWB6"/>